<evidence type="ECO:0000256" key="1">
    <source>
        <dbReference type="SAM" id="MobiDB-lite"/>
    </source>
</evidence>
<name>A0A6J4Q8D4_9PSEU</name>
<gene>
    <name evidence="2" type="ORF">AVDCRST_MAG66-3763</name>
</gene>
<proteinExistence type="predicted"/>
<reference evidence="2" key="1">
    <citation type="submission" date="2020-02" db="EMBL/GenBank/DDBJ databases">
        <authorList>
            <person name="Meier V. D."/>
        </authorList>
    </citation>
    <scope>NUCLEOTIDE SEQUENCE</scope>
    <source>
        <strain evidence="2">AVDCRST_MAG66</strain>
    </source>
</reference>
<evidence type="ECO:0000313" key="2">
    <source>
        <dbReference type="EMBL" id="CAA9437698.1"/>
    </source>
</evidence>
<feature type="compositionally biased region" description="Basic and acidic residues" evidence="1">
    <location>
        <begin position="16"/>
        <end position="26"/>
    </location>
</feature>
<dbReference type="AlphaFoldDB" id="A0A6J4Q8D4"/>
<feature type="non-terminal residue" evidence="2">
    <location>
        <position position="1"/>
    </location>
</feature>
<accession>A0A6J4Q8D4</accession>
<protein>
    <submittedName>
        <fullName evidence="2">Uncharacterized protein</fullName>
    </submittedName>
</protein>
<feature type="compositionally biased region" description="Low complexity" evidence="1">
    <location>
        <begin position="35"/>
        <end position="61"/>
    </location>
</feature>
<feature type="compositionally biased region" description="Basic and acidic residues" evidence="1">
    <location>
        <begin position="97"/>
        <end position="106"/>
    </location>
</feature>
<feature type="non-terminal residue" evidence="2">
    <location>
        <position position="106"/>
    </location>
</feature>
<feature type="compositionally biased region" description="Basic residues" evidence="1">
    <location>
        <begin position="1"/>
        <end position="15"/>
    </location>
</feature>
<organism evidence="2">
    <name type="scientific">uncultured Pseudonocardia sp</name>
    <dbReference type="NCBI Taxonomy" id="211455"/>
    <lineage>
        <taxon>Bacteria</taxon>
        <taxon>Bacillati</taxon>
        <taxon>Actinomycetota</taxon>
        <taxon>Actinomycetes</taxon>
        <taxon>Pseudonocardiales</taxon>
        <taxon>Pseudonocardiaceae</taxon>
        <taxon>Pseudonocardia</taxon>
        <taxon>environmental samples</taxon>
    </lineage>
</organism>
<feature type="region of interest" description="Disordered" evidence="1">
    <location>
        <begin position="1"/>
        <end position="106"/>
    </location>
</feature>
<sequence>GPHDRRTHLRPGHRHGRDDRDRDPGVLHRRHAADGAASRSPGSTSPARSGSSGRSDGGPSARPEEWSGTVAWSVTTCGDARSPHRALRSGRPPAPAADHRNEEPDM</sequence>
<dbReference type="EMBL" id="CADCUS010000521">
    <property type="protein sequence ID" value="CAA9437698.1"/>
    <property type="molecule type" value="Genomic_DNA"/>
</dbReference>